<comment type="caution">
    <text evidence="7">The sequence shown here is derived from an EMBL/GenBank/DDBJ whole genome shotgun (WGS) entry which is preliminary data.</text>
</comment>
<evidence type="ECO:0000256" key="2">
    <source>
        <dbReference type="ARBA" id="ARBA00022692"/>
    </source>
</evidence>
<feature type="transmembrane region" description="Helical" evidence="6">
    <location>
        <begin position="94"/>
        <end position="112"/>
    </location>
</feature>
<feature type="transmembrane region" description="Helical" evidence="6">
    <location>
        <begin position="450"/>
        <end position="472"/>
    </location>
</feature>
<dbReference type="InterPro" id="IPR051788">
    <property type="entry name" value="MFS_Transporter"/>
</dbReference>
<dbReference type="GO" id="GO:0016020">
    <property type="term" value="C:membrane"/>
    <property type="evidence" value="ECO:0007669"/>
    <property type="project" value="UniProtKB-SubCell"/>
</dbReference>
<feature type="region of interest" description="Disordered" evidence="5">
    <location>
        <begin position="1"/>
        <end position="46"/>
    </location>
</feature>
<feature type="region of interest" description="Disordered" evidence="5">
    <location>
        <begin position="242"/>
        <end position="351"/>
    </location>
</feature>
<dbReference type="Proteomes" id="UP000246410">
    <property type="component" value="Unassembled WGS sequence"/>
</dbReference>
<sequence>MSIPREESSSGRRTFGTSGAQVAAANEPPRSRVARSDTGAVGLGPGTVESVTPATIDRELRLARAAVFGAFTLNGFLLALWVVHIPAITDRAGVSPSLLGMFVLLLAGAAIVGMRAAGPAADRFGSRTLVAVAATAISVTVIGPGLATGPVALGLALACFGLGNGALDVSMNTQAVHVERAYRRPIMSAFHAMFSGGGFAGALVGAATQRAGWSPALTLTCAGAVGLLVTALLVPHLVAHHQHADPSTPEFPERRAPQGESRSGCPGEPGDDTATADHLTPTRPADTAPNHDAPTADRLAHIRPAEDYAGTPSSARRDVGARGHAAAADRAAPETPSSSAARTRREQHRDTARARKVLSLGVIAFVLLLAEGVAGDWSALQARAHLGVSEGDAALAFGAFSATMTLGRFGADRVSGAIGPVAILRYGSLLAAAGLAVVIASPWLPLTLLGWAMCGLGLAGGVPQIFTAAGNLGGSTAATDMSRVFTIGYLGLLAGPALIGWLTALIPLTAALVVPLVLTLASAAAAPMVARRP</sequence>
<evidence type="ECO:0008006" key="9">
    <source>
        <dbReference type="Google" id="ProtNLM"/>
    </source>
</evidence>
<feature type="transmembrane region" description="Helical" evidence="6">
    <location>
        <begin position="423"/>
        <end position="444"/>
    </location>
</feature>
<feature type="transmembrane region" description="Helical" evidence="6">
    <location>
        <begin position="484"/>
        <end position="504"/>
    </location>
</feature>
<keyword evidence="3 6" id="KW-1133">Transmembrane helix</keyword>
<feature type="transmembrane region" description="Helical" evidence="6">
    <location>
        <begin position="213"/>
        <end position="234"/>
    </location>
</feature>
<dbReference type="PANTHER" id="PTHR23514:SF13">
    <property type="entry name" value="INNER MEMBRANE PROTEIN YBJJ"/>
    <property type="match status" value="1"/>
</dbReference>
<dbReference type="SUPFAM" id="SSF103473">
    <property type="entry name" value="MFS general substrate transporter"/>
    <property type="match status" value="1"/>
</dbReference>
<evidence type="ECO:0000256" key="5">
    <source>
        <dbReference type="SAM" id="MobiDB-lite"/>
    </source>
</evidence>
<comment type="subcellular location">
    <subcellularLocation>
        <location evidence="1">Membrane</location>
        <topology evidence="1">Multi-pass membrane protein</topology>
    </subcellularLocation>
</comment>
<feature type="transmembrane region" description="Helical" evidence="6">
    <location>
        <begin position="357"/>
        <end position="374"/>
    </location>
</feature>
<feature type="transmembrane region" description="Helical" evidence="6">
    <location>
        <begin position="149"/>
        <end position="167"/>
    </location>
</feature>
<reference evidence="7 8" key="1">
    <citation type="submission" date="2018-05" db="EMBL/GenBank/DDBJ databases">
        <title>Genomic Encyclopedia of Type Strains, Phase IV (KMG-IV): sequencing the most valuable type-strain genomes for metagenomic binning, comparative biology and taxonomic classification.</title>
        <authorList>
            <person name="Goeker M."/>
        </authorList>
    </citation>
    <scope>NUCLEOTIDE SEQUENCE [LARGE SCALE GENOMIC DNA]</scope>
    <source>
        <strain evidence="7 8">DSM 44717</strain>
    </source>
</reference>
<dbReference type="CDD" id="cd17393">
    <property type="entry name" value="MFS_MosC_like"/>
    <property type="match status" value="1"/>
</dbReference>
<protein>
    <recommendedName>
        <fullName evidence="9">MFS transporter</fullName>
    </recommendedName>
</protein>
<feature type="transmembrane region" description="Helical" evidence="6">
    <location>
        <begin position="65"/>
        <end position="88"/>
    </location>
</feature>
<evidence type="ECO:0000256" key="3">
    <source>
        <dbReference type="ARBA" id="ARBA00022989"/>
    </source>
</evidence>
<organism evidence="7 8">
    <name type="scientific">Nocardia neocaledoniensis</name>
    <dbReference type="NCBI Taxonomy" id="236511"/>
    <lineage>
        <taxon>Bacteria</taxon>
        <taxon>Bacillati</taxon>
        <taxon>Actinomycetota</taxon>
        <taxon>Actinomycetes</taxon>
        <taxon>Mycobacteriales</taxon>
        <taxon>Nocardiaceae</taxon>
        <taxon>Nocardia</taxon>
    </lineage>
</organism>
<feature type="transmembrane region" description="Helical" evidence="6">
    <location>
        <begin position="124"/>
        <end position="143"/>
    </location>
</feature>
<name>A0A317NR28_9NOCA</name>
<dbReference type="PANTHER" id="PTHR23514">
    <property type="entry name" value="BYPASS OF STOP CODON PROTEIN 6"/>
    <property type="match status" value="1"/>
</dbReference>
<evidence type="ECO:0000256" key="6">
    <source>
        <dbReference type="SAM" id="Phobius"/>
    </source>
</evidence>
<accession>A0A317NR28</accession>
<dbReference type="EMBL" id="QGTL01000003">
    <property type="protein sequence ID" value="PWV77437.1"/>
    <property type="molecule type" value="Genomic_DNA"/>
</dbReference>
<feature type="transmembrane region" description="Helical" evidence="6">
    <location>
        <begin position="510"/>
        <end position="530"/>
    </location>
</feature>
<feature type="compositionally biased region" description="Basic and acidic residues" evidence="5">
    <location>
        <begin position="1"/>
        <end position="10"/>
    </location>
</feature>
<dbReference type="AlphaFoldDB" id="A0A317NR28"/>
<feature type="transmembrane region" description="Helical" evidence="6">
    <location>
        <begin position="394"/>
        <end position="411"/>
    </location>
</feature>
<proteinExistence type="predicted"/>
<feature type="compositionally biased region" description="Basic and acidic residues" evidence="5">
    <location>
        <begin position="294"/>
        <end position="306"/>
    </location>
</feature>
<feature type="transmembrane region" description="Helical" evidence="6">
    <location>
        <begin position="188"/>
        <end position="207"/>
    </location>
</feature>
<keyword evidence="4 6" id="KW-0472">Membrane</keyword>
<evidence type="ECO:0000256" key="1">
    <source>
        <dbReference type="ARBA" id="ARBA00004141"/>
    </source>
</evidence>
<gene>
    <name evidence="7" type="ORF">DFR69_10333</name>
</gene>
<keyword evidence="8" id="KW-1185">Reference proteome</keyword>
<evidence type="ECO:0000313" key="7">
    <source>
        <dbReference type="EMBL" id="PWV77437.1"/>
    </source>
</evidence>
<dbReference type="Gene3D" id="1.20.1250.20">
    <property type="entry name" value="MFS general substrate transporter like domains"/>
    <property type="match status" value="2"/>
</dbReference>
<keyword evidence="2 6" id="KW-0812">Transmembrane</keyword>
<dbReference type="InterPro" id="IPR036259">
    <property type="entry name" value="MFS_trans_sf"/>
</dbReference>
<evidence type="ECO:0000256" key="4">
    <source>
        <dbReference type="ARBA" id="ARBA00023136"/>
    </source>
</evidence>
<evidence type="ECO:0000313" key="8">
    <source>
        <dbReference type="Proteomes" id="UP000246410"/>
    </source>
</evidence>